<organism evidence="2">
    <name type="scientific">Aegilops tauschii</name>
    <name type="common">Tausch's goatgrass</name>
    <name type="synonym">Aegilops squarrosa</name>
    <dbReference type="NCBI Taxonomy" id="37682"/>
    <lineage>
        <taxon>Eukaryota</taxon>
        <taxon>Viridiplantae</taxon>
        <taxon>Streptophyta</taxon>
        <taxon>Embryophyta</taxon>
        <taxon>Tracheophyta</taxon>
        <taxon>Spermatophyta</taxon>
        <taxon>Magnoliopsida</taxon>
        <taxon>Liliopsida</taxon>
        <taxon>Poales</taxon>
        <taxon>Poaceae</taxon>
        <taxon>BOP clade</taxon>
        <taxon>Pooideae</taxon>
        <taxon>Triticodae</taxon>
        <taxon>Triticeae</taxon>
        <taxon>Triticinae</taxon>
        <taxon>Aegilops</taxon>
    </lineage>
</organism>
<accession>M8C0I2</accession>
<reference evidence="2" key="1">
    <citation type="submission" date="2015-06" db="UniProtKB">
        <authorList>
            <consortium name="EnsemblPlants"/>
        </authorList>
    </citation>
    <scope>IDENTIFICATION</scope>
</reference>
<evidence type="ECO:0000256" key="1">
    <source>
        <dbReference type="SAM" id="MobiDB-lite"/>
    </source>
</evidence>
<feature type="compositionally biased region" description="Pro residues" evidence="1">
    <location>
        <begin position="85"/>
        <end position="120"/>
    </location>
</feature>
<dbReference type="PANTHER" id="PTHR37376:SF1">
    <property type="entry name" value="EXPRESSED PROTEIN"/>
    <property type="match status" value="1"/>
</dbReference>
<feature type="region of interest" description="Disordered" evidence="1">
    <location>
        <begin position="1"/>
        <end position="127"/>
    </location>
</feature>
<name>M8C0I2_AEGTA</name>
<dbReference type="PANTHER" id="PTHR37376">
    <property type="entry name" value="EXPRESSED PROTEIN"/>
    <property type="match status" value="1"/>
</dbReference>
<dbReference type="AlphaFoldDB" id="M8C0I2"/>
<feature type="compositionally biased region" description="Low complexity" evidence="1">
    <location>
        <begin position="12"/>
        <end position="28"/>
    </location>
</feature>
<protein>
    <submittedName>
        <fullName evidence="2">Uncharacterized protein</fullName>
    </submittedName>
</protein>
<evidence type="ECO:0000313" key="2">
    <source>
        <dbReference type="EnsemblPlants" id="EMT27719"/>
    </source>
</evidence>
<proteinExistence type="predicted"/>
<feature type="compositionally biased region" description="Pro residues" evidence="1">
    <location>
        <begin position="29"/>
        <end position="41"/>
    </location>
</feature>
<feature type="compositionally biased region" description="Basic and acidic residues" evidence="1">
    <location>
        <begin position="1"/>
        <end position="11"/>
    </location>
</feature>
<feature type="compositionally biased region" description="Low complexity" evidence="1">
    <location>
        <begin position="60"/>
        <end position="82"/>
    </location>
</feature>
<sequence>MASRPFPRESRPPSSSSLSASVQMGSSPAPSPSPSTSPPMPMIGRAGNLTVFITPPSPASTPRSSRPSDSPRPDFSTPTSRTGTAPPPAQKSASPPAPPVKFSPPAPPVKVSPVQVPPPQYGKASAGGKHDGSAFGFLWDAVARVQEAHASLDEYVANWFGLDQSKYQWALNDYYDTTGKPLNILVSALCLFLTIITGKQKGFVEPFTMEIVLLCPPVQKAWWAADLSPATLDPTGNGSESGNSGSVDWDLVPCKEEELAVQLAVRCSREETRAPPSESLGGNPLHPRKWGLYPAAWGA</sequence>
<dbReference type="EnsemblPlants" id="EMT27719">
    <property type="protein sequence ID" value="EMT27719"/>
    <property type="gene ID" value="F775_27198"/>
</dbReference>